<evidence type="ECO:0000256" key="5">
    <source>
        <dbReference type="ARBA" id="ARBA00023157"/>
    </source>
</evidence>
<dbReference type="GO" id="GO:0030198">
    <property type="term" value="P:extracellular matrix organization"/>
    <property type="evidence" value="ECO:0007669"/>
    <property type="project" value="TreeGrafter"/>
</dbReference>
<dbReference type="GO" id="GO:0006508">
    <property type="term" value="P:proteolysis"/>
    <property type="evidence" value="ECO:0007669"/>
    <property type="project" value="TreeGrafter"/>
</dbReference>
<feature type="transmembrane region" description="Helical" evidence="7">
    <location>
        <begin position="96"/>
        <end position="120"/>
    </location>
</feature>
<evidence type="ECO:0000313" key="9">
    <source>
        <dbReference type="EMBL" id="KAI1239951.1"/>
    </source>
</evidence>
<organism evidence="8">
    <name type="scientific">Lamprotornis superbus</name>
    <dbReference type="NCBI Taxonomy" id="245042"/>
    <lineage>
        <taxon>Eukaryota</taxon>
        <taxon>Metazoa</taxon>
        <taxon>Chordata</taxon>
        <taxon>Craniata</taxon>
        <taxon>Vertebrata</taxon>
        <taxon>Euteleostomi</taxon>
        <taxon>Archelosauria</taxon>
        <taxon>Archosauria</taxon>
        <taxon>Dinosauria</taxon>
        <taxon>Saurischia</taxon>
        <taxon>Theropoda</taxon>
        <taxon>Coelurosauria</taxon>
        <taxon>Aves</taxon>
        <taxon>Neognathae</taxon>
        <taxon>Neoaves</taxon>
        <taxon>Telluraves</taxon>
        <taxon>Australaves</taxon>
        <taxon>Passeriformes</taxon>
        <taxon>Sturnidae</taxon>
        <taxon>Lamprotornis</taxon>
    </lineage>
</organism>
<protein>
    <submittedName>
        <fullName evidence="8">Uncharacterized protein</fullName>
    </submittedName>
</protein>
<evidence type="ECO:0000256" key="7">
    <source>
        <dbReference type="SAM" id="Phobius"/>
    </source>
</evidence>
<dbReference type="InterPro" id="IPR000884">
    <property type="entry name" value="TSP1_rpt"/>
</dbReference>
<reference evidence="9" key="3">
    <citation type="submission" date="2022-01" db="EMBL/GenBank/DDBJ databases">
        <authorList>
            <person name="Rubenstein D.R."/>
        </authorList>
    </citation>
    <scope>NUCLEOTIDE SEQUENCE</scope>
    <source>
        <strain evidence="9">SS15</strain>
        <tissue evidence="9">Liver</tissue>
    </source>
</reference>
<dbReference type="Pfam" id="PF19030">
    <property type="entry name" value="TSP1_ADAMTS"/>
    <property type="match status" value="1"/>
</dbReference>
<evidence type="ECO:0000313" key="10">
    <source>
        <dbReference type="Proteomes" id="UP000618051"/>
    </source>
</evidence>
<dbReference type="GO" id="GO:0031012">
    <property type="term" value="C:extracellular matrix"/>
    <property type="evidence" value="ECO:0007669"/>
    <property type="project" value="TreeGrafter"/>
</dbReference>
<accession>A0A835NIZ3</accession>
<dbReference type="AlphaFoldDB" id="A0A835NIZ3"/>
<gene>
    <name evidence="9" type="ORF">IHE44_0011391</name>
    <name evidence="8" type="ORF">IHE44_005008</name>
</gene>
<keyword evidence="2" id="KW-0964">Secreted</keyword>
<name>A0A835NIZ3_9PASS</name>
<dbReference type="GO" id="GO:0005576">
    <property type="term" value="C:extracellular region"/>
    <property type="evidence" value="ECO:0007669"/>
    <property type="project" value="UniProtKB-SubCell"/>
</dbReference>
<evidence type="ECO:0000256" key="4">
    <source>
        <dbReference type="ARBA" id="ARBA00022737"/>
    </source>
</evidence>
<keyword evidence="3" id="KW-0732">Signal</keyword>
<reference evidence="8" key="1">
    <citation type="submission" date="2020-10" db="EMBL/GenBank/DDBJ databases">
        <title>Feather gene expression reveals the developmental basis of iridescence in African starlings.</title>
        <authorList>
            <person name="Rubenstein D.R."/>
        </authorList>
    </citation>
    <scope>NUCLEOTIDE SEQUENCE</scope>
    <source>
        <strain evidence="8">SS15</strain>
        <tissue evidence="8">Liver</tissue>
    </source>
</reference>
<comment type="subcellular location">
    <subcellularLocation>
        <location evidence="1">Secreted</location>
    </subcellularLocation>
</comment>
<evidence type="ECO:0000256" key="1">
    <source>
        <dbReference type="ARBA" id="ARBA00004613"/>
    </source>
</evidence>
<dbReference type="GO" id="GO:0004222">
    <property type="term" value="F:metalloendopeptidase activity"/>
    <property type="evidence" value="ECO:0007669"/>
    <property type="project" value="TreeGrafter"/>
</dbReference>
<dbReference type="PANTHER" id="PTHR13723">
    <property type="entry name" value="ADAMTS A DISINTEGRIN AND METALLOPROTEASE WITH THROMBOSPONDIN MOTIFS PROTEASE"/>
    <property type="match status" value="1"/>
</dbReference>
<dbReference type="Proteomes" id="UP000618051">
    <property type="component" value="Unassembled WGS sequence"/>
</dbReference>
<sequence length="344" mass="39817">MYLERVVNKPLLIMSRATDATCNIQKFQTLEKQVLSLYGNTAFLSGRGNRHPLLKKPRLRLRIHPFIKAENVTSRWSTAGEQFAISIDCRSQSITVVFLCFFHKICFILLTCFITFLHYLPPSCLEPEAISFNNVMLESKLLFRFRKHATIVTLIREGKFTFIYCFFTPSVIIREKLRWEIGNWSTCSLTCGVGLQTRDVFCSHLLSRETNETVILADELCSKPKPSLVQGCNRFDCPPSWYPTEWQEEENSTKNVLLYLLSSASVQMRTHTTPSLSRLLKGFPTHREMKGPSGRCLPHPREVEFVMLFRTLIQSGLVQTHIHKKKKKTKTNNNNKKENDHRKI</sequence>
<feature type="region of interest" description="Disordered" evidence="6">
    <location>
        <begin position="320"/>
        <end position="344"/>
    </location>
</feature>
<dbReference type="SMART" id="SM00209">
    <property type="entry name" value="TSP1"/>
    <property type="match status" value="1"/>
</dbReference>
<dbReference type="PANTHER" id="PTHR13723:SF281">
    <property type="entry name" value="PAPILIN"/>
    <property type="match status" value="1"/>
</dbReference>
<feature type="compositionally biased region" description="Basic and acidic residues" evidence="6">
    <location>
        <begin position="335"/>
        <end position="344"/>
    </location>
</feature>
<dbReference type="OrthoDB" id="5948003at2759"/>
<dbReference type="InterPro" id="IPR050439">
    <property type="entry name" value="ADAMTS_ADAMTS-like"/>
</dbReference>
<proteinExistence type="predicted"/>
<reference evidence="9 10" key="2">
    <citation type="journal article" date="2021" name="J. Hered.">
        <title>Feather Gene Expression Elucidates the Developmental Basis of Plumage Iridescence in African Starlings.</title>
        <authorList>
            <person name="Rubenstein D.R."/>
            <person name="Corvelo A."/>
            <person name="MacManes M.D."/>
            <person name="Maia R."/>
            <person name="Narzisi G."/>
            <person name="Rousaki A."/>
            <person name="Vandenabeele P."/>
            <person name="Shawkey M.D."/>
            <person name="Solomon J."/>
        </authorList>
    </citation>
    <scope>NUCLEOTIDE SEQUENCE [LARGE SCALE GENOMIC DNA]</scope>
    <source>
        <strain evidence="9">SS15</strain>
    </source>
</reference>
<evidence type="ECO:0000313" key="8">
    <source>
        <dbReference type="EMBL" id="KAG0115871.1"/>
    </source>
</evidence>
<keyword evidence="7" id="KW-0812">Transmembrane</keyword>
<keyword evidence="7" id="KW-1133">Transmembrane helix</keyword>
<comment type="caution">
    <text evidence="8">The sequence shown here is derived from an EMBL/GenBank/DDBJ whole genome shotgun (WGS) entry which is preliminary data.</text>
</comment>
<dbReference type="EMBL" id="JADDUC010000194">
    <property type="protein sequence ID" value="KAG0115871.1"/>
    <property type="molecule type" value="Genomic_DNA"/>
</dbReference>
<feature type="compositionally biased region" description="Basic residues" evidence="6">
    <location>
        <begin position="321"/>
        <end position="330"/>
    </location>
</feature>
<dbReference type="EMBL" id="JADDUC020000004">
    <property type="protein sequence ID" value="KAI1239951.1"/>
    <property type="molecule type" value="Genomic_DNA"/>
</dbReference>
<dbReference type="InterPro" id="IPR036383">
    <property type="entry name" value="TSP1_rpt_sf"/>
</dbReference>
<dbReference type="PROSITE" id="PS50092">
    <property type="entry name" value="TSP1"/>
    <property type="match status" value="1"/>
</dbReference>
<keyword evidence="10" id="KW-1185">Reference proteome</keyword>
<keyword evidence="7" id="KW-0472">Membrane</keyword>
<dbReference type="Gene3D" id="2.20.100.10">
    <property type="entry name" value="Thrombospondin type-1 (TSP1) repeat"/>
    <property type="match status" value="1"/>
</dbReference>
<keyword evidence="5" id="KW-1015">Disulfide bond</keyword>
<evidence type="ECO:0000256" key="3">
    <source>
        <dbReference type="ARBA" id="ARBA00022729"/>
    </source>
</evidence>
<dbReference type="SUPFAM" id="SSF82895">
    <property type="entry name" value="TSP-1 type 1 repeat"/>
    <property type="match status" value="1"/>
</dbReference>
<keyword evidence="4" id="KW-0677">Repeat</keyword>
<evidence type="ECO:0000256" key="2">
    <source>
        <dbReference type="ARBA" id="ARBA00022525"/>
    </source>
</evidence>
<dbReference type="FunFam" id="2.20.100.10:FF:000009">
    <property type="entry name" value="ADAMTS-like protein 3 isoform A"/>
    <property type="match status" value="1"/>
</dbReference>
<evidence type="ECO:0000256" key="6">
    <source>
        <dbReference type="SAM" id="MobiDB-lite"/>
    </source>
</evidence>